<dbReference type="Proteomes" id="UP001201449">
    <property type="component" value="Unassembled WGS sequence"/>
</dbReference>
<gene>
    <name evidence="8" type="ORF">L0U89_08750</name>
</gene>
<protein>
    <submittedName>
        <fullName evidence="8">M48 family metalloprotease</fullName>
        <ecNumber evidence="8">3.4.24.-</ecNumber>
    </submittedName>
</protein>
<organism evidence="8 9">
    <name type="scientific">Mariniradius sediminis</name>
    <dbReference type="NCBI Taxonomy" id="2909237"/>
    <lineage>
        <taxon>Bacteria</taxon>
        <taxon>Pseudomonadati</taxon>
        <taxon>Bacteroidota</taxon>
        <taxon>Cytophagia</taxon>
        <taxon>Cytophagales</taxon>
        <taxon>Cyclobacteriaceae</taxon>
        <taxon>Mariniradius</taxon>
    </lineage>
</organism>
<evidence type="ECO:0000313" key="8">
    <source>
        <dbReference type="EMBL" id="MCF1751158.1"/>
    </source>
</evidence>
<keyword evidence="6 8" id="KW-0482">Metalloprotease</keyword>
<evidence type="ECO:0000256" key="3">
    <source>
        <dbReference type="ARBA" id="ARBA00022723"/>
    </source>
</evidence>
<evidence type="ECO:0000313" key="9">
    <source>
        <dbReference type="Proteomes" id="UP001201449"/>
    </source>
</evidence>
<name>A0ABS9BT04_9BACT</name>
<evidence type="ECO:0000256" key="1">
    <source>
        <dbReference type="ARBA" id="ARBA00001947"/>
    </source>
</evidence>
<keyword evidence="4 8" id="KW-0378">Hydrolase</keyword>
<dbReference type="EMBL" id="JAKEVZ010000006">
    <property type="protein sequence ID" value="MCF1751158.1"/>
    <property type="molecule type" value="Genomic_DNA"/>
</dbReference>
<dbReference type="Pfam" id="PF01435">
    <property type="entry name" value="Peptidase_M48"/>
    <property type="match status" value="1"/>
</dbReference>
<comment type="cofactor">
    <cofactor evidence="1">
        <name>Zn(2+)</name>
        <dbReference type="ChEBI" id="CHEBI:29105"/>
    </cofactor>
</comment>
<evidence type="ECO:0000256" key="2">
    <source>
        <dbReference type="ARBA" id="ARBA00022670"/>
    </source>
</evidence>
<dbReference type="InterPro" id="IPR001915">
    <property type="entry name" value="Peptidase_M48"/>
</dbReference>
<comment type="caution">
    <text evidence="8">The sequence shown here is derived from an EMBL/GenBank/DDBJ whole genome shotgun (WGS) entry which is preliminary data.</text>
</comment>
<dbReference type="RefSeq" id="WP_234861193.1">
    <property type="nucleotide sequence ID" value="NZ_JAKEVZ010000006.1"/>
</dbReference>
<evidence type="ECO:0000256" key="4">
    <source>
        <dbReference type="ARBA" id="ARBA00022801"/>
    </source>
</evidence>
<evidence type="ECO:0000259" key="7">
    <source>
        <dbReference type="Pfam" id="PF01435"/>
    </source>
</evidence>
<keyword evidence="5" id="KW-0862">Zinc</keyword>
<keyword evidence="2" id="KW-0645">Protease</keyword>
<keyword evidence="9" id="KW-1185">Reference proteome</keyword>
<proteinExistence type="predicted"/>
<sequence>MDIKIFDMKKKLTLSLLVVLLFSTHLSAQQKIYLNGIVSKPFAHYHVGDTIPILAKRTNPNTLKPQYLVHVFTEVRAVSEDKITLLDEGHDFWEMVWIENRAENVNKVGWERGRREELHQEALDYYSTALSNKMVFEDDMLYDYLYQMVNLIHPTPLVKERSSNFSIVVLNSTEQIGFAFDNGMIVLTTGMLASTKTEAELLNVLAECVAHVVLEHNLINLNARLKTEARARTWATIAAVTMATAQTIDGINYGYVPDYSVSADLGMSVYFLSTSALEDIGAQYTSEQRIKAQRYGKSFLKQYPEIISLDDYQYTGVIANAISTAAWQEYHLKNYFYAMQLTERLNNLDLATDKDYLLLSRIQRRISNDRYSIQLALDYIQKGKRKSIEPLADLEKEAGIVYSRLNQPDKAKESYMKYREFLLKLKEEGKHVEPELQSIDQLIQRKGYLVGQVATAIEEN</sequence>
<reference evidence="8 9" key="1">
    <citation type="submission" date="2022-01" db="EMBL/GenBank/DDBJ databases">
        <title>Mariniradius saccharolyticus sp. nov., isolated from sediment of a river.</title>
        <authorList>
            <person name="Liu H."/>
        </authorList>
    </citation>
    <scope>NUCLEOTIDE SEQUENCE [LARGE SCALE GENOMIC DNA]</scope>
    <source>
        <strain evidence="8 9">RY-2</strain>
    </source>
</reference>
<accession>A0ABS9BT04</accession>
<evidence type="ECO:0000256" key="6">
    <source>
        <dbReference type="ARBA" id="ARBA00023049"/>
    </source>
</evidence>
<feature type="domain" description="Peptidase M48" evidence="7">
    <location>
        <begin position="165"/>
        <end position="300"/>
    </location>
</feature>
<evidence type="ECO:0000256" key="5">
    <source>
        <dbReference type="ARBA" id="ARBA00022833"/>
    </source>
</evidence>
<keyword evidence="3" id="KW-0479">Metal-binding</keyword>
<dbReference type="GO" id="GO:0008237">
    <property type="term" value="F:metallopeptidase activity"/>
    <property type="evidence" value="ECO:0007669"/>
    <property type="project" value="UniProtKB-KW"/>
</dbReference>
<dbReference type="EC" id="3.4.24.-" evidence="8"/>